<evidence type="ECO:0000313" key="3">
    <source>
        <dbReference type="Proteomes" id="UP000009192"/>
    </source>
</evidence>
<dbReference type="InterPro" id="IPR010512">
    <property type="entry name" value="DUF1091"/>
</dbReference>
<gene>
    <name evidence="2" type="primary">Dmoj\GI11392</name>
    <name evidence="2" type="ORF">Dmoj_GI11392</name>
</gene>
<dbReference type="KEGG" id="dmo:Dmoj_GI11392"/>
<evidence type="ECO:0000256" key="1">
    <source>
        <dbReference type="ARBA" id="ARBA00022729"/>
    </source>
</evidence>
<name>B4KX35_DROMO</name>
<organism evidence="2 3">
    <name type="scientific">Drosophila mojavensis</name>
    <name type="common">Fruit fly</name>
    <dbReference type="NCBI Taxonomy" id="7230"/>
    <lineage>
        <taxon>Eukaryota</taxon>
        <taxon>Metazoa</taxon>
        <taxon>Ecdysozoa</taxon>
        <taxon>Arthropoda</taxon>
        <taxon>Hexapoda</taxon>
        <taxon>Insecta</taxon>
        <taxon>Pterygota</taxon>
        <taxon>Neoptera</taxon>
        <taxon>Endopterygota</taxon>
        <taxon>Diptera</taxon>
        <taxon>Brachycera</taxon>
        <taxon>Muscomorpha</taxon>
        <taxon>Ephydroidea</taxon>
        <taxon>Drosophilidae</taxon>
        <taxon>Drosophila</taxon>
    </lineage>
</organism>
<accession>B4KX35</accession>
<sequence>MDYHDTKLNADIDLIKQLQSGLRLSMDFSTRRIRSSSFTHFYEYSLDLCNMLSTQKNNIFKRWFSTFYNYGNFKRACPVPPNYYYLKNYRISELEVPPFLFAGLFRLEFQMIQSTAQSKKKDHIFSCESSVFFQSGECKFNPKFFDNFTISTFNNTVNLEMVTKRSFDRGFNVHADFSIKMGTTNRYQRVFAHTMDVQLQWP</sequence>
<dbReference type="HOGENOM" id="CLU_115563_1_0_1"/>
<dbReference type="InterPro" id="IPR036846">
    <property type="entry name" value="GM2-AP_sf"/>
</dbReference>
<dbReference type="InParanoid" id="B4KX35"/>
<dbReference type="EMBL" id="CH933809">
    <property type="protein sequence ID" value="EDW19678.2"/>
    <property type="molecule type" value="Genomic_DNA"/>
</dbReference>
<reference evidence="2 3" key="1">
    <citation type="journal article" date="2007" name="Nature">
        <title>Evolution of genes and genomes on the Drosophila phylogeny.</title>
        <authorList>
            <consortium name="Drosophila 12 Genomes Consortium"/>
            <person name="Clark A.G."/>
            <person name="Eisen M.B."/>
            <person name="Smith D.R."/>
            <person name="Bergman C.M."/>
            <person name="Oliver B."/>
            <person name="Markow T.A."/>
            <person name="Kaufman T.C."/>
            <person name="Kellis M."/>
            <person name="Gelbart W."/>
            <person name="Iyer V.N."/>
            <person name="Pollard D.A."/>
            <person name="Sackton T.B."/>
            <person name="Larracuente A.M."/>
            <person name="Singh N.D."/>
            <person name="Abad J.P."/>
            <person name="Abt D.N."/>
            <person name="Adryan B."/>
            <person name="Aguade M."/>
            <person name="Akashi H."/>
            <person name="Anderson W.W."/>
            <person name="Aquadro C.F."/>
            <person name="Ardell D.H."/>
            <person name="Arguello R."/>
            <person name="Artieri C.G."/>
            <person name="Barbash D.A."/>
            <person name="Barker D."/>
            <person name="Barsanti P."/>
            <person name="Batterham P."/>
            <person name="Batzoglou S."/>
            <person name="Begun D."/>
            <person name="Bhutkar A."/>
            <person name="Blanco E."/>
            <person name="Bosak S.A."/>
            <person name="Bradley R.K."/>
            <person name="Brand A.D."/>
            <person name="Brent M.R."/>
            <person name="Brooks A.N."/>
            <person name="Brown R.H."/>
            <person name="Butlin R.K."/>
            <person name="Caggese C."/>
            <person name="Calvi B.R."/>
            <person name="Bernardo de Carvalho A."/>
            <person name="Caspi A."/>
            <person name="Castrezana S."/>
            <person name="Celniker S.E."/>
            <person name="Chang J.L."/>
            <person name="Chapple C."/>
            <person name="Chatterji S."/>
            <person name="Chinwalla A."/>
            <person name="Civetta A."/>
            <person name="Clifton S.W."/>
            <person name="Comeron J.M."/>
            <person name="Costello J.C."/>
            <person name="Coyne J.A."/>
            <person name="Daub J."/>
            <person name="David R.G."/>
            <person name="Delcher A.L."/>
            <person name="Delehaunty K."/>
            <person name="Do C.B."/>
            <person name="Ebling H."/>
            <person name="Edwards K."/>
            <person name="Eickbush T."/>
            <person name="Evans J.D."/>
            <person name="Filipski A."/>
            <person name="Findeiss S."/>
            <person name="Freyhult E."/>
            <person name="Fulton L."/>
            <person name="Fulton R."/>
            <person name="Garcia A.C."/>
            <person name="Gardiner A."/>
            <person name="Garfield D.A."/>
            <person name="Garvin B.E."/>
            <person name="Gibson G."/>
            <person name="Gilbert D."/>
            <person name="Gnerre S."/>
            <person name="Godfrey J."/>
            <person name="Good R."/>
            <person name="Gotea V."/>
            <person name="Gravely B."/>
            <person name="Greenberg A.J."/>
            <person name="Griffiths-Jones S."/>
            <person name="Gross S."/>
            <person name="Guigo R."/>
            <person name="Gustafson E.A."/>
            <person name="Haerty W."/>
            <person name="Hahn M.W."/>
            <person name="Halligan D.L."/>
            <person name="Halpern A.L."/>
            <person name="Halter G.M."/>
            <person name="Han M.V."/>
            <person name="Heger A."/>
            <person name="Hillier L."/>
            <person name="Hinrichs A.S."/>
            <person name="Holmes I."/>
            <person name="Hoskins R.A."/>
            <person name="Hubisz M.J."/>
            <person name="Hultmark D."/>
            <person name="Huntley M.A."/>
            <person name="Jaffe D.B."/>
            <person name="Jagadeeshan S."/>
            <person name="Jeck W.R."/>
            <person name="Johnson J."/>
            <person name="Jones C.D."/>
            <person name="Jordan W.C."/>
            <person name="Karpen G.H."/>
            <person name="Kataoka E."/>
            <person name="Keightley P.D."/>
            <person name="Kheradpour P."/>
            <person name="Kirkness E.F."/>
            <person name="Koerich L.B."/>
            <person name="Kristiansen K."/>
            <person name="Kudrna D."/>
            <person name="Kulathinal R.J."/>
            <person name="Kumar S."/>
            <person name="Kwok R."/>
            <person name="Lander E."/>
            <person name="Langley C.H."/>
            <person name="Lapoint R."/>
            <person name="Lazzaro B.P."/>
            <person name="Lee S.J."/>
            <person name="Levesque L."/>
            <person name="Li R."/>
            <person name="Lin C.F."/>
            <person name="Lin M.F."/>
            <person name="Lindblad-Toh K."/>
            <person name="Llopart A."/>
            <person name="Long M."/>
            <person name="Low L."/>
            <person name="Lozovsky E."/>
            <person name="Lu J."/>
            <person name="Luo M."/>
            <person name="Machado C.A."/>
            <person name="Makalowski W."/>
            <person name="Marzo M."/>
            <person name="Matsuda M."/>
            <person name="Matzkin L."/>
            <person name="McAllister B."/>
            <person name="McBride C.S."/>
            <person name="McKernan B."/>
            <person name="McKernan K."/>
            <person name="Mendez-Lago M."/>
            <person name="Minx P."/>
            <person name="Mollenhauer M.U."/>
            <person name="Montooth K."/>
            <person name="Mount S.M."/>
            <person name="Mu X."/>
            <person name="Myers E."/>
            <person name="Negre B."/>
            <person name="Newfeld S."/>
            <person name="Nielsen R."/>
            <person name="Noor M.A."/>
            <person name="O'Grady P."/>
            <person name="Pachter L."/>
            <person name="Papaceit M."/>
            <person name="Parisi M.J."/>
            <person name="Parisi M."/>
            <person name="Parts L."/>
            <person name="Pedersen J.S."/>
            <person name="Pesole G."/>
            <person name="Phillippy A.M."/>
            <person name="Ponting C.P."/>
            <person name="Pop M."/>
            <person name="Porcelli D."/>
            <person name="Powell J.R."/>
            <person name="Prohaska S."/>
            <person name="Pruitt K."/>
            <person name="Puig M."/>
            <person name="Quesneville H."/>
            <person name="Ram K.R."/>
            <person name="Rand D."/>
            <person name="Rasmussen M.D."/>
            <person name="Reed L.K."/>
            <person name="Reenan R."/>
            <person name="Reily A."/>
            <person name="Remington K.A."/>
            <person name="Rieger T.T."/>
            <person name="Ritchie M.G."/>
            <person name="Robin C."/>
            <person name="Rogers Y.H."/>
            <person name="Rohde C."/>
            <person name="Rozas J."/>
            <person name="Rubenfield M.J."/>
            <person name="Ruiz A."/>
            <person name="Russo S."/>
            <person name="Salzberg S.L."/>
            <person name="Sanchez-Gracia A."/>
            <person name="Saranga D.J."/>
            <person name="Sato H."/>
            <person name="Schaeffer S.W."/>
            <person name="Schatz M.C."/>
            <person name="Schlenke T."/>
            <person name="Schwartz R."/>
            <person name="Segarra C."/>
            <person name="Singh R.S."/>
            <person name="Sirot L."/>
            <person name="Sirota M."/>
            <person name="Sisneros N.B."/>
            <person name="Smith C.D."/>
            <person name="Smith T.F."/>
            <person name="Spieth J."/>
            <person name="Stage D.E."/>
            <person name="Stark A."/>
            <person name="Stephan W."/>
            <person name="Strausberg R.L."/>
            <person name="Strempel S."/>
            <person name="Sturgill D."/>
            <person name="Sutton G."/>
            <person name="Sutton G.G."/>
            <person name="Tao W."/>
            <person name="Teichmann S."/>
            <person name="Tobari Y.N."/>
            <person name="Tomimura Y."/>
            <person name="Tsolas J.M."/>
            <person name="Valente V.L."/>
            <person name="Venter E."/>
            <person name="Venter J.C."/>
            <person name="Vicario S."/>
            <person name="Vieira F.G."/>
            <person name="Vilella A.J."/>
            <person name="Villasante A."/>
            <person name="Walenz B."/>
            <person name="Wang J."/>
            <person name="Wasserman M."/>
            <person name="Watts T."/>
            <person name="Wilson D."/>
            <person name="Wilson R.K."/>
            <person name="Wing R.A."/>
            <person name="Wolfner M.F."/>
            <person name="Wong A."/>
            <person name="Wong G.K."/>
            <person name="Wu C.I."/>
            <person name="Wu G."/>
            <person name="Yamamoto D."/>
            <person name="Yang H.P."/>
            <person name="Yang S.P."/>
            <person name="Yorke J.A."/>
            <person name="Yoshida K."/>
            <person name="Zdobnov E."/>
            <person name="Zhang P."/>
            <person name="Zhang Y."/>
            <person name="Zimin A.V."/>
            <person name="Baldwin J."/>
            <person name="Abdouelleil A."/>
            <person name="Abdulkadir J."/>
            <person name="Abebe A."/>
            <person name="Abera B."/>
            <person name="Abreu J."/>
            <person name="Acer S.C."/>
            <person name="Aftuck L."/>
            <person name="Alexander A."/>
            <person name="An P."/>
            <person name="Anderson E."/>
            <person name="Anderson S."/>
            <person name="Arachi H."/>
            <person name="Azer M."/>
            <person name="Bachantsang P."/>
            <person name="Barry A."/>
            <person name="Bayul T."/>
            <person name="Berlin A."/>
            <person name="Bessette D."/>
            <person name="Bloom T."/>
            <person name="Blye J."/>
            <person name="Boguslavskiy L."/>
            <person name="Bonnet C."/>
            <person name="Boukhgalter B."/>
            <person name="Bourzgui I."/>
            <person name="Brown A."/>
            <person name="Cahill P."/>
            <person name="Channer S."/>
            <person name="Cheshatsang Y."/>
            <person name="Chuda L."/>
            <person name="Citroen M."/>
            <person name="Collymore A."/>
            <person name="Cooke P."/>
            <person name="Costello M."/>
            <person name="D'Aco K."/>
            <person name="Daza R."/>
            <person name="De Haan G."/>
            <person name="DeGray S."/>
            <person name="DeMaso C."/>
            <person name="Dhargay N."/>
            <person name="Dooley K."/>
            <person name="Dooley E."/>
            <person name="Doricent M."/>
            <person name="Dorje P."/>
            <person name="Dorjee K."/>
            <person name="Dupes A."/>
            <person name="Elong R."/>
            <person name="Falk J."/>
            <person name="Farina A."/>
            <person name="Faro S."/>
            <person name="Ferguson D."/>
            <person name="Fisher S."/>
            <person name="Foley C.D."/>
            <person name="Franke A."/>
            <person name="Friedrich D."/>
            <person name="Gadbois L."/>
            <person name="Gearin G."/>
            <person name="Gearin C.R."/>
            <person name="Giannoukos G."/>
            <person name="Goode T."/>
            <person name="Graham J."/>
            <person name="Grandbois E."/>
            <person name="Grewal S."/>
            <person name="Gyaltsen K."/>
            <person name="Hafez N."/>
            <person name="Hagos B."/>
            <person name="Hall J."/>
            <person name="Henson C."/>
            <person name="Hollinger A."/>
            <person name="Honan T."/>
            <person name="Huard M.D."/>
            <person name="Hughes L."/>
            <person name="Hurhula B."/>
            <person name="Husby M.E."/>
            <person name="Kamat A."/>
            <person name="Kanga B."/>
            <person name="Kashin S."/>
            <person name="Khazanovich D."/>
            <person name="Kisner P."/>
            <person name="Lance K."/>
            <person name="Lara M."/>
            <person name="Lee W."/>
            <person name="Lennon N."/>
            <person name="Letendre F."/>
            <person name="LeVine R."/>
            <person name="Lipovsky A."/>
            <person name="Liu X."/>
            <person name="Liu J."/>
            <person name="Liu S."/>
            <person name="Lokyitsang T."/>
            <person name="Lokyitsang Y."/>
            <person name="Lubonja R."/>
            <person name="Lui A."/>
            <person name="MacDonald P."/>
            <person name="Magnisalis V."/>
            <person name="Maru K."/>
            <person name="Matthews C."/>
            <person name="McCusker W."/>
            <person name="McDonough S."/>
            <person name="Mehta T."/>
            <person name="Meldrim J."/>
            <person name="Meneus L."/>
            <person name="Mihai O."/>
            <person name="Mihalev A."/>
            <person name="Mihova T."/>
            <person name="Mittelman R."/>
            <person name="Mlenga V."/>
            <person name="Montmayeur A."/>
            <person name="Mulrain L."/>
            <person name="Navidi A."/>
            <person name="Naylor J."/>
            <person name="Negash T."/>
            <person name="Nguyen T."/>
            <person name="Nguyen N."/>
            <person name="Nicol R."/>
            <person name="Norbu C."/>
            <person name="Norbu N."/>
            <person name="Novod N."/>
            <person name="O'Neill B."/>
            <person name="Osman S."/>
            <person name="Markiewicz E."/>
            <person name="Oyono O.L."/>
            <person name="Patti C."/>
            <person name="Phunkhang P."/>
            <person name="Pierre F."/>
            <person name="Priest M."/>
            <person name="Raghuraman S."/>
            <person name="Rege F."/>
            <person name="Reyes R."/>
            <person name="Rise C."/>
            <person name="Rogov P."/>
            <person name="Ross K."/>
            <person name="Ryan E."/>
            <person name="Settipalli S."/>
            <person name="Shea T."/>
            <person name="Sherpa N."/>
            <person name="Shi L."/>
            <person name="Shih D."/>
            <person name="Sparrow T."/>
            <person name="Spaulding J."/>
            <person name="Stalker J."/>
            <person name="Stange-Thomann N."/>
            <person name="Stavropoulos S."/>
            <person name="Stone C."/>
            <person name="Strader C."/>
            <person name="Tesfaye S."/>
            <person name="Thomson T."/>
            <person name="Thoulutsang Y."/>
            <person name="Thoulutsang D."/>
            <person name="Topham K."/>
            <person name="Topping I."/>
            <person name="Tsamla T."/>
            <person name="Vassiliev H."/>
            <person name="Vo A."/>
            <person name="Wangchuk T."/>
            <person name="Wangdi T."/>
            <person name="Weiand M."/>
            <person name="Wilkinson J."/>
            <person name="Wilson A."/>
            <person name="Yadav S."/>
            <person name="Young G."/>
            <person name="Yu Q."/>
            <person name="Zembek L."/>
            <person name="Zhong D."/>
            <person name="Zimmer A."/>
            <person name="Zwirko Z."/>
            <person name="Jaffe D.B."/>
            <person name="Alvarez P."/>
            <person name="Brockman W."/>
            <person name="Butler J."/>
            <person name="Chin C."/>
            <person name="Gnerre S."/>
            <person name="Grabherr M."/>
            <person name="Kleber M."/>
            <person name="Mauceli E."/>
            <person name="MacCallum I."/>
        </authorList>
    </citation>
    <scope>NUCLEOTIDE SEQUENCE [LARGE SCALE GENOMIC DNA]</scope>
    <source>
        <strain evidence="3">Tucson 15081-1352.22</strain>
    </source>
</reference>
<dbReference type="eggNOG" id="ENOG502TBET">
    <property type="taxonomic scope" value="Eukaryota"/>
</dbReference>
<dbReference type="PANTHER" id="PTHR20898:SF0">
    <property type="entry name" value="DAEDALUS ON 3-RELATED"/>
    <property type="match status" value="1"/>
</dbReference>
<evidence type="ECO:0000313" key="2">
    <source>
        <dbReference type="EMBL" id="EDW19678.2"/>
    </source>
</evidence>
<dbReference type="SMART" id="SM00697">
    <property type="entry name" value="DM8"/>
    <property type="match status" value="1"/>
</dbReference>
<keyword evidence="1" id="KW-0732">Signal</keyword>
<protein>
    <submittedName>
        <fullName evidence="2">Uncharacterized protein</fullName>
    </submittedName>
</protein>
<dbReference type="Proteomes" id="UP000009192">
    <property type="component" value="Unassembled WGS sequence"/>
</dbReference>
<dbReference type="Pfam" id="PF06477">
    <property type="entry name" value="DUF1091"/>
    <property type="match status" value="1"/>
</dbReference>
<keyword evidence="3" id="KW-1185">Reference proteome</keyword>
<dbReference type="OrthoDB" id="7839216at2759"/>
<dbReference type="AlphaFoldDB" id="B4KX35"/>
<proteinExistence type="predicted"/>
<dbReference type="Gene3D" id="2.70.220.10">
    <property type="entry name" value="Ganglioside GM2 activator"/>
    <property type="match status" value="1"/>
</dbReference>
<dbReference type="PANTHER" id="PTHR20898">
    <property type="entry name" value="DAEDALUS ON 3-RELATED-RELATED"/>
    <property type="match status" value="1"/>
</dbReference>